<keyword evidence="2" id="KW-1003">Cell membrane</keyword>
<protein>
    <submittedName>
        <fullName evidence="7">Polysaccharide biosynthesis protein</fullName>
    </submittedName>
</protein>
<sequence length="433" mass="45983">MLATPHIAADQDHLDGGRRSILGNFRSVFIGRLFSSLSMWLALMLLAKLSDPTTVGIYALAQALCIPIGEVAKMGLREIHSSSTGGPYLFGNYLALRLVAAGVALVLMVASGILQTNSAVVIWVVVLYALTRCMELVSDMVHGLFQAHERMDYIGRSLCLLGPLSLLFLSAGYWATGSLVVAVFGQLLAQLLVLAFYDVPMGRRCAKLRSSETVRPIWDRGALQRLALQALPLAIATVLVMIAVYLPRLVVESALGLSALGLFAALTALAMSPNRVVNSMGIAVSVRLAHYHAAGDRTRFVGLLGRFALGVAACGTLAVAIAAAFGDAILGLVYTAEFAQGGLLAWLAGAATLRCIADVLKFGMVASRRFWWLAVQYGVVALVAVSTSFTLIPRLGLTGAGIAMLLIFASHLIVVALGLSYNLPRTRQSDAVE</sequence>
<dbReference type="GO" id="GO:0005886">
    <property type="term" value="C:plasma membrane"/>
    <property type="evidence" value="ECO:0007669"/>
    <property type="project" value="UniProtKB-SubCell"/>
</dbReference>
<dbReference type="PANTHER" id="PTHR30250:SF11">
    <property type="entry name" value="O-ANTIGEN TRANSPORTER-RELATED"/>
    <property type="match status" value="1"/>
</dbReference>
<evidence type="ECO:0000313" key="7">
    <source>
        <dbReference type="EMBL" id="EHH09421.1"/>
    </source>
</evidence>
<comment type="subcellular location">
    <subcellularLocation>
        <location evidence="1">Cell membrane</location>
        <topology evidence="1">Multi-pass membrane protein</topology>
    </subcellularLocation>
</comment>
<evidence type="ECO:0000256" key="1">
    <source>
        <dbReference type="ARBA" id="ARBA00004651"/>
    </source>
</evidence>
<evidence type="ECO:0000256" key="6">
    <source>
        <dbReference type="SAM" id="Phobius"/>
    </source>
</evidence>
<proteinExistence type="predicted"/>
<feature type="transmembrane region" description="Helical" evidence="6">
    <location>
        <begin position="28"/>
        <end position="49"/>
    </location>
</feature>
<gene>
    <name evidence="7" type="ORF">MEA186_24090</name>
</gene>
<dbReference type="RefSeq" id="WP_006204522.1">
    <property type="nucleotide sequence ID" value="NZ_CP015318.1"/>
</dbReference>
<reference evidence="7 8" key="1">
    <citation type="journal article" date="2012" name="J. Bacteriol.">
        <title>Draft Genome Sequence of Plant Growth-Promoting Rhizobium Mesorhizobium amorphae, Isolated from Zinc-Lead Mine Tailings.</title>
        <authorList>
            <person name="Hao X."/>
            <person name="Lin Y."/>
            <person name="Johnstone L."/>
            <person name="Baltrus D.A."/>
            <person name="Miller S.J."/>
            <person name="Wei G."/>
            <person name="Rensing C."/>
        </authorList>
    </citation>
    <scope>NUCLEOTIDE SEQUENCE [LARGE SCALE GENOMIC DNA]</scope>
    <source>
        <strain evidence="7 8">CCNWGS0123</strain>
    </source>
</reference>
<evidence type="ECO:0000256" key="4">
    <source>
        <dbReference type="ARBA" id="ARBA00022989"/>
    </source>
</evidence>
<keyword evidence="4 6" id="KW-1133">Transmembrane helix</keyword>
<keyword evidence="3 6" id="KW-0812">Transmembrane</keyword>
<feature type="transmembrane region" description="Helical" evidence="6">
    <location>
        <begin position="307"/>
        <end position="326"/>
    </location>
</feature>
<feature type="transmembrane region" description="Helical" evidence="6">
    <location>
        <begin position="179"/>
        <end position="199"/>
    </location>
</feature>
<dbReference type="InterPro" id="IPR050833">
    <property type="entry name" value="Poly_Biosynth_Transport"/>
</dbReference>
<feature type="transmembrane region" description="Helical" evidence="6">
    <location>
        <begin position="253"/>
        <end position="271"/>
    </location>
</feature>
<feature type="transmembrane region" description="Helical" evidence="6">
    <location>
        <begin position="93"/>
        <end position="114"/>
    </location>
</feature>
<organism evidence="7 8">
    <name type="scientific">Mesorhizobium amorphae CCNWGS0123</name>
    <dbReference type="NCBI Taxonomy" id="1082933"/>
    <lineage>
        <taxon>Bacteria</taxon>
        <taxon>Pseudomonadati</taxon>
        <taxon>Pseudomonadota</taxon>
        <taxon>Alphaproteobacteria</taxon>
        <taxon>Hyphomicrobiales</taxon>
        <taxon>Phyllobacteriaceae</taxon>
        <taxon>Mesorhizobium</taxon>
    </lineage>
</organism>
<dbReference type="OrthoDB" id="7828817at2"/>
<dbReference type="InterPro" id="IPR002797">
    <property type="entry name" value="Polysacc_synth"/>
</dbReference>
<dbReference type="AlphaFoldDB" id="G6YFR4"/>
<dbReference type="PANTHER" id="PTHR30250">
    <property type="entry name" value="PST FAMILY PREDICTED COLANIC ACID TRANSPORTER"/>
    <property type="match status" value="1"/>
</dbReference>
<dbReference type="EMBL" id="AGSN01000164">
    <property type="protein sequence ID" value="EHH09421.1"/>
    <property type="molecule type" value="Genomic_DNA"/>
</dbReference>
<evidence type="ECO:0000256" key="2">
    <source>
        <dbReference type="ARBA" id="ARBA00022475"/>
    </source>
</evidence>
<feature type="transmembrane region" description="Helical" evidence="6">
    <location>
        <begin position="369"/>
        <end position="392"/>
    </location>
</feature>
<feature type="transmembrane region" description="Helical" evidence="6">
    <location>
        <begin position="398"/>
        <end position="419"/>
    </location>
</feature>
<feature type="transmembrane region" description="Helical" evidence="6">
    <location>
        <begin position="338"/>
        <end position="357"/>
    </location>
</feature>
<name>G6YFR4_9HYPH</name>
<evidence type="ECO:0000313" key="8">
    <source>
        <dbReference type="Proteomes" id="UP000002949"/>
    </source>
</evidence>
<feature type="transmembrane region" description="Helical" evidence="6">
    <location>
        <begin position="153"/>
        <end position="173"/>
    </location>
</feature>
<dbReference type="STRING" id="1082933.A6B35_05265"/>
<dbReference type="Pfam" id="PF01943">
    <property type="entry name" value="Polysacc_synt"/>
    <property type="match status" value="1"/>
</dbReference>
<dbReference type="PATRIC" id="fig|1082933.3.peg.4679"/>
<keyword evidence="8" id="KW-1185">Reference proteome</keyword>
<accession>G6YFR4</accession>
<feature type="transmembrane region" description="Helical" evidence="6">
    <location>
        <begin position="226"/>
        <end position="247"/>
    </location>
</feature>
<dbReference type="KEGG" id="mamo:A6B35_05265"/>
<dbReference type="eggNOG" id="COG2244">
    <property type="taxonomic scope" value="Bacteria"/>
</dbReference>
<evidence type="ECO:0000256" key="5">
    <source>
        <dbReference type="ARBA" id="ARBA00023136"/>
    </source>
</evidence>
<keyword evidence="5 6" id="KW-0472">Membrane</keyword>
<dbReference type="Proteomes" id="UP000002949">
    <property type="component" value="Unassembled WGS sequence"/>
</dbReference>
<evidence type="ECO:0000256" key="3">
    <source>
        <dbReference type="ARBA" id="ARBA00022692"/>
    </source>
</evidence>